<dbReference type="GO" id="GO:0046872">
    <property type="term" value="F:metal ion binding"/>
    <property type="evidence" value="ECO:0007669"/>
    <property type="project" value="UniProtKB-KW"/>
</dbReference>
<evidence type="ECO:0000256" key="5">
    <source>
        <dbReference type="RuleBase" id="RU361279"/>
    </source>
</evidence>
<dbReference type="GO" id="GO:0030272">
    <property type="term" value="F:5-formyltetrahydrofolate cyclo-ligase activity"/>
    <property type="evidence" value="ECO:0007669"/>
    <property type="project" value="UniProtKB-EC"/>
</dbReference>
<evidence type="ECO:0000313" key="7">
    <source>
        <dbReference type="Proteomes" id="UP000092932"/>
    </source>
</evidence>
<dbReference type="Gene3D" id="3.40.50.10420">
    <property type="entry name" value="NagB/RpiA/CoA transferase-like"/>
    <property type="match status" value="1"/>
</dbReference>
<sequence length="192" mass="20994">MTIESKAALRRRMRAERLAHAEALPNQVRALVFHRPPRPVLEMVPGDGAIGLYHAVVGEAFASGYTKFFIEQGRTVALPWFADKAAPMRFRVHSDPFGCTDLEQGPFGPQPATEAEEVVPFVVFAPLVAFAPDGRRLGQGGGHYDRWLSANPHALAIGLAWDMQEVANLPNEPHDRPLAAIVTPTRVIGPFA</sequence>
<reference evidence="6 7" key="1">
    <citation type="submission" date="2016-07" db="EMBL/GenBank/DDBJ databases">
        <title>Complete genome sequence of Altererythrobacter dongtanensis KCTC 22672, a type strain with esterase isolated from tidal flat.</title>
        <authorList>
            <person name="Cheng H."/>
            <person name="Wu Y.-H."/>
            <person name="Zhou P."/>
            <person name="Huo Y.-Y."/>
            <person name="Wang C.-S."/>
            <person name="Xu X.-W."/>
        </authorList>
    </citation>
    <scope>NUCLEOTIDE SEQUENCE [LARGE SCALE GENOMIC DNA]</scope>
    <source>
        <strain evidence="6 7">KCTC 22672</strain>
    </source>
</reference>
<organism evidence="6 7">
    <name type="scientific">Tsuneonella dongtanensis</name>
    <dbReference type="NCBI Taxonomy" id="692370"/>
    <lineage>
        <taxon>Bacteria</taxon>
        <taxon>Pseudomonadati</taxon>
        <taxon>Pseudomonadota</taxon>
        <taxon>Alphaproteobacteria</taxon>
        <taxon>Sphingomonadales</taxon>
        <taxon>Erythrobacteraceae</taxon>
        <taxon>Tsuneonella</taxon>
    </lineage>
</organism>
<comment type="cofactor">
    <cofactor evidence="5">
        <name>Mg(2+)</name>
        <dbReference type="ChEBI" id="CHEBI:18420"/>
    </cofactor>
</comment>
<dbReference type="InterPro" id="IPR024185">
    <property type="entry name" value="FTHF_cligase-like_sf"/>
</dbReference>
<dbReference type="EC" id="6.3.3.2" evidence="5"/>
<dbReference type="InterPro" id="IPR037171">
    <property type="entry name" value="NagB/RpiA_transferase-like"/>
</dbReference>
<evidence type="ECO:0000313" key="6">
    <source>
        <dbReference type="EMBL" id="ANY20542.1"/>
    </source>
</evidence>
<dbReference type="PANTHER" id="PTHR23407:SF1">
    <property type="entry name" value="5-FORMYLTETRAHYDROFOLATE CYCLO-LIGASE"/>
    <property type="match status" value="1"/>
</dbReference>
<comment type="similarity">
    <text evidence="1 5">Belongs to the 5-formyltetrahydrofolate cyclo-ligase family.</text>
</comment>
<dbReference type="NCBIfam" id="TIGR02727">
    <property type="entry name" value="MTHFS_bact"/>
    <property type="match status" value="1"/>
</dbReference>
<keyword evidence="5" id="KW-0479">Metal-binding</keyword>
<dbReference type="Proteomes" id="UP000092932">
    <property type="component" value="Chromosome"/>
</dbReference>
<evidence type="ECO:0000256" key="4">
    <source>
        <dbReference type="PIRSR" id="PIRSR006806-1"/>
    </source>
</evidence>
<dbReference type="GO" id="GO:0005524">
    <property type="term" value="F:ATP binding"/>
    <property type="evidence" value="ECO:0007669"/>
    <property type="project" value="UniProtKB-KW"/>
</dbReference>
<dbReference type="PATRIC" id="fig|692370.5.peg.2051"/>
<feature type="binding site" evidence="4">
    <location>
        <begin position="6"/>
        <end position="10"/>
    </location>
    <ligand>
        <name>ATP</name>
        <dbReference type="ChEBI" id="CHEBI:30616"/>
    </ligand>
</feature>
<keyword evidence="5" id="KW-0460">Magnesium</keyword>
<dbReference type="STRING" id="692370.A6F68_02036"/>
<dbReference type="GO" id="GO:0035999">
    <property type="term" value="P:tetrahydrofolate interconversion"/>
    <property type="evidence" value="ECO:0007669"/>
    <property type="project" value="TreeGrafter"/>
</dbReference>
<dbReference type="KEGG" id="ado:A6F68_02036"/>
<evidence type="ECO:0000256" key="1">
    <source>
        <dbReference type="ARBA" id="ARBA00010638"/>
    </source>
</evidence>
<dbReference type="EMBL" id="CP016591">
    <property type="protein sequence ID" value="ANY20542.1"/>
    <property type="molecule type" value="Genomic_DNA"/>
</dbReference>
<keyword evidence="7" id="KW-1185">Reference proteome</keyword>
<keyword evidence="3 4" id="KW-0067">ATP-binding</keyword>
<dbReference type="GO" id="GO:0009396">
    <property type="term" value="P:folic acid-containing compound biosynthetic process"/>
    <property type="evidence" value="ECO:0007669"/>
    <property type="project" value="TreeGrafter"/>
</dbReference>
<name>A0A1B2AEG4_9SPHN</name>
<feature type="binding site" evidence="4">
    <location>
        <begin position="136"/>
        <end position="144"/>
    </location>
    <ligand>
        <name>ATP</name>
        <dbReference type="ChEBI" id="CHEBI:30616"/>
    </ligand>
</feature>
<gene>
    <name evidence="6" type="ORF">A6F68_02036</name>
</gene>
<evidence type="ECO:0000256" key="3">
    <source>
        <dbReference type="ARBA" id="ARBA00022840"/>
    </source>
</evidence>
<comment type="catalytic activity">
    <reaction evidence="5">
        <text>(6S)-5-formyl-5,6,7,8-tetrahydrofolate + ATP = (6R)-5,10-methenyltetrahydrofolate + ADP + phosphate</text>
        <dbReference type="Rhea" id="RHEA:10488"/>
        <dbReference type="ChEBI" id="CHEBI:30616"/>
        <dbReference type="ChEBI" id="CHEBI:43474"/>
        <dbReference type="ChEBI" id="CHEBI:57455"/>
        <dbReference type="ChEBI" id="CHEBI:57457"/>
        <dbReference type="ChEBI" id="CHEBI:456216"/>
        <dbReference type="EC" id="6.3.3.2"/>
    </reaction>
</comment>
<dbReference type="AlphaFoldDB" id="A0A1B2AEG4"/>
<dbReference type="SUPFAM" id="SSF100950">
    <property type="entry name" value="NagB/RpiA/CoA transferase-like"/>
    <property type="match status" value="1"/>
</dbReference>
<dbReference type="Pfam" id="PF01812">
    <property type="entry name" value="5-FTHF_cyc-lig"/>
    <property type="match status" value="1"/>
</dbReference>
<keyword evidence="2 4" id="KW-0547">Nucleotide-binding</keyword>
<feature type="binding site" evidence="4">
    <location>
        <position position="59"/>
    </location>
    <ligand>
        <name>substrate</name>
    </ligand>
</feature>
<protein>
    <recommendedName>
        <fullName evidence="5">5-formyltetrahydrofolate cyclo-ligase</fullName>
        <ecNumber evidence="5">6.3.3.2</ecNumber>
    </recommendedName>
</protein>
<accession>A0A1B2AEG4</accession>
<evidence type="ECO:0000256" key="2">
    <source>
        <dbReference type="ARBA" id="ARBA00022741"/>
    </source>
</evidence>
<proteinExistence type="inferred from homology"/>
<keyword evidence="6" id="KW-0436">Ligase</keyword>
<dbReference type="PIRSF" id="PIRSF006806">
    <property type="entry name" value="FTHF_cligase"/>
    <property type="match status" value="1"/>
</dbReference>
<dbReference type="InterPro" id="IPR002698">
    <property type="entry name" value="FTHF_cligase"/>
</dbReference>
<dbReference type="PANTHER" id="PTHR23407">
    <property type="entry name" value="ATPASE INHIBITOR/5-FORMYLTETRAHYDROFOLATE CYCLO-LIGASE"/>
    <property type="match status" value="1"/>
</dbReference>